<evidence type="ECO:0000313" key="9">
    <source>
        <dbReference type="Proteomes" id="UP000240971"/>
    </source>
</evidence>
<dbReference type="SUPFAM" id="SSF102114">
    <property type="entry name" value="Radical SAM enzymes"/>
    <property type="match status" value="1"/>
</dbReference>
<dbReference type="Proteomes" id="UP000240971">
    <property type="component" value="Unassembled WGS sequence"/>
</dbReference>
<proteinExistence type="predicted"/>
<keyword evidence="5" id="KW-0408">Iron</keyword>
<evidence type="ECO:0000256" key="5">
    <source>
        <dbReference type="ARBA" id="ARBA00023004"/>
    </source>
</evidence>
<dbReference type="RefSeq" id="WP_106528398.1">
    <property type="nucleotide sequence ID" value="NZ_PYAW01000002.1"/>
</dbReference>
<evidence type="ECO:0000256" key="4">
    <source>
        <dbReference type="ARBA" id="ARBA00022723"/>
    </source>
</evidence>
<gene>
    <name evidence="8" type="ORF">CLV51_102840</name>
</gene>
<evidence type="ECO:0000259" key="7">
    <source>
        <dbReference type="Pfam" id="PF04055"/>
    </source>
</evidence>
<reference evidence="8 9" key="1">
    <citation type="submission" date="2018-03" db="EMBL/GenBank/DDBJ databases">
        <title>Genomic Encyclopedia of Archaeal and Bacterial Type Strains, Phase II (KMG-II): from individual species to whole genera.</title>
        <authorList>
            <person name="Goeker M."/>
        </authorList>
    </citation>
    <scope>NUCLEOTIDE SEQUENCE [LARGE SCALE GENOMIC DNA]</scope>
    <source>
        <strain evidence="8 9">DSM 24859</strain>
    </source>
</reference>
<dbReference type="InterPro" id="IPR013785">
    <property type="entry name" value="Aldolase_TIM"/>
</dbReference>
<keyword evidence="6" id="KW-0411">Iron-sulfur</keyword>
<feature type="domain" description="Radical SAM core" evidence="7">
    <location>
        <begin position="94"/>
        <end position="249"/>
    </location>
</feature>
<dbReference type="Gene3D" id="3.20.20.70">
    <property type="entry name" value="Aldolase class I"/>
    <property type="match status" value="1"/>
</dbReference>
<keyword evidence="3" id="KW-0949">S-adenosyl-L-methionine</keyword>
<comment type="caution">
    <text evidence="8">The sequence shown here is derived from an EMBL/GenBank/DDBJ whole genome shotgun (WGS) entry which is preliminary data.</text>
</comment>
<dbReference type="InterPro" id="IPR023885">
    <property type="entry name" value="4Fe4S-binding_SPASM_dom"/>
</dbReference>
<evidence type="ECO:0000256" key="6">
    <source>
        <dbReference type="ARBA" id="ARBA00023014"/>
    </source>
</evidence>
<dbReference type="PANTHER" id="PTHR43787:SF3">
    <property type="entry name" value="ARYLSULFATASE REGULATORY PROTEIN"/>
    <property type="match status" value="1"/>
</dbReference>
<protein>
    <recommendedName>
        <fullName evidence="7">Radical SAM core domain-containing protein</fullName>
    </recommendedName>
</protein>
<dbReference type="SFLD" id="SFLDS00029">
    <property type="entry name" value="Radical_SAM"/>
    <property type="match status" value="1"/>
</dbReference>
<organism evidence="8 9">
    <name type="scientific">Chitinophaga niastensis</name>
    <dbReference type="NCBI Taxonomy" id="536980"/>
    <lineage>
        <taxon>Bacteria</taxon>
        <taxon>Pseudomonadati</taxon>
        <taxon>Bacteroidota</taxon>
        <taxon>Chitinophagia</taxon>
        <taxon>Chitinophagales</taxon>
        <taxon>Chitinophagaceae</taxon>
        <taxon>Chitinophaga</taxon>
    </lineage>
</organism>
<dbReference type="NCBIfam" id="TIGR04085">
    <property type="entry name" value="rSAM_more_4Fe4S"/>
    <property type="match status" value="1"/>
</dbReference>
<dbReference type="InterPro" id="IPR058240">
    <property type="entry name" value="rSAM_sf"/>
</dbReference>
<dbReference type="GO" id="GO:0046872">
    <property type="term" value="F:metal ion binding"/>
    <property type="evidence" value="ECO:0007669"/>
    <property type="project" value="UniProtKB-KW"/>
</dbReference>
<dbReference type="EMBL" id="PYAW01000002">
    <property type="protein sequence ID" value="PSL47980.1"/>
    <property type="molecule type" value="Genomic_DNA"/>
</dbReference>
<dbReference type="Pfam" id="PF04055">
    <property type="entry name" value="Radical_SAM"/>
    <property type="match status" value="1"/>
</dbReference>
<dbReference type="CDD" id="cd01335">
    <property type="entry name" value="Radical_SAM"/>
    <property type="match status" value="1"/>
</dbReference>
<evidence type="ECO:0000313" key="8">
    <source>
        <dbReference type="EMBL" id="PSL47980.1"/>
    </source>
</evidence>
<comment type="cofactor">
    <cofactor evidence="1">
        <name>[4Fe-4S] cluster</name>
        <dbReference type="ChEBI" id="CHEBI:49883"/>
    </cofactor>
</comment>
<keyword evidence="9" id="KW-1185">Reference proteome</keyword>
<name>A0A2P8HP29_CHINA</name>
<dbReference type="GO" id="GO:0051539">
    <property type="term" value="F:4 iron, 4 sulfur cluster binding"/>
    <property type="evidence" value="ECO:0007669"/>
    <property type="project" value="UniProtKB-KW"/>
</dbReference>
<dbReference type="AlphaFoldDB" id="A0A2P8HP29"/>
<dbReference type="InterPro" id="IPR007197">
    <property type="entry name" value="rSAM"/>
</dbReference>
<evidence type="ECO:0000256" key="1">
    <source>
        <dbReference type="ARBA" id="ARBA00001966"/>
    </source>
</evidence>
<keyword evidence="4" id="KW-0479">Metal-binding</keyword>
<dbReference type="OrthoDB" id="9808591at2"/>
<evidence type="ECO:0000256" key="2">
    <source>
        <dbReference type="ARBA" id="ARBA00022485"/>
    </source>
</evidence>
<keyword evidence="2" id="KW-0004">4Fe-4S</keyword>
<dbReference type="PANTHER" id="PTHR43787">
    <property type="entry name" value="FEMO COFACTOR BIOSYNTHESIS PROTEIN NIFB-RELATED"/>
    <property type="match status" value="1"/>
</dbReference>
<sequence length="433" mass="50400">MKYSQFNTVLPYSDKMLLYNSFSNQFLILEPLLKDLLFAAKAEDIDELRNVHATFFQALIDGGYLVENERDEVEEVKKVSRKTDLDQSDYRLTINPTMNCNFKCWYCYETHIKSSRMNEDIIERTNIFISNLVSTSRSLKRINLSWFGGEPLLYFYDIVQPIMEHFNKACAAHDIAGSITFTTNGFLINEKMIKIFEKEKAAHFQITMDGFGEDHDKIRYVSETRGSYKEIIHNIKLLIRNKFNVTMRINYTADNILNCDRIIEDLMDLDQVDKSYMLVDFHKVWQETDANADLHFMQKADNFRNAGFRVSSHLSPNNVRDSCYADKLNSAVINYNGEVFKCTARDFTTGKREGYINESGEIIWEKGSPTRRMEAKFHNKPCLSCRILPLCNGGCSQHAIEHLNLEDYCVYSFDEKEKDKVVLNKFKEITAVH</sequence>
<dbReference type="SFLD" id="SFLDG01067">
    <property type="entry name" value="SPASM/twitch_domain_containing"/>
    <property type="match status" value="1"/>
</dbReference>
<dbReference type="UniPathway" id="UPA00782"/>
<dbReference type="GO" id="GO:0003824">
    <property type="term" value="F:catalytic activity"/>
    <property type="evidence" value="ECO:0007669"/>
    <property type="project" value="InterPro"/>
</dbReference>
<evidence type="ECO:0000256" key="3">
    <source>
        <dbReference type="ARBA" id="ARBA00022691"/>
    </source>
</evidence>
<accession>A0A2P8HP29</accession>